<comment type="caution">
    <text evidence="11">The sequence shown here is derived from an EMBL/GenBank/DDBJ whole genome shotgun (WGS) entry which is preliminary data.</text>
</comment>
<protein>
    <recommendedName>
        <fullName evidence="6">Jumonji domain-containing protein 4</fullName>
    </recommendedName>
</protein>
<dbReference type="SUPFAM" id="SSF51197">
    <property type="entry name" value="Clavaminate synthase-like"/>
    <property type="match status" value="1"/>
</dbReference>
<evidence type="ECO:0000256" key="3">
    <source>
        <dbReference type="ARBA" id="ARBA00022912"/>
    </source>
</evidence>
<keyword evidence="11" id="KW-0418">Kinase</keyword>
<dbReference type="PROSITE" id="PS01032">
    <property type="entry name" value="PPM_1"/>
    <property type="match status" value="1"/>
</dbReference>
<keyword evidence="2 7" id="KW-0378">Hydrolase</keyword>
<dbReference type="SMART" id="SM00332">
    <property type="entry name" value="PP2Cc"/>
    <property type="match status" value="1"/>
</dbReference>
<name>A0A4Z2D5L1_SCHJA</name>
<evidence type="ECO:0000256" key="2">
    <source>
        <dbReference type="ARBA" id="ARBA00022801"/>
    </source>
</evidence>
<evidence type="ECO:0000313" key="11">
    <source>
        <dbReference type="EMBL" id="TNN11440.1"/>
    </source>
</evidence>
<dbReference type="EMBL" id="SKCS01000294">
    <property type="protein sequence ID" value="TNN11440.1"/>
    <property type="molecule type" value="Genomic_DNA"/>
</dbReference>
<dbReference type="GO" id="GO:0005737">
    <property type="term" value="C:cytoplasm"/>
    <property type="evidence" value="ECO:0007669"/>
    <property type="project" value="TreeGrafter"/>
</dbReference>
<evidence type="ECO:0000259" key="10">
    <source>
        <dbReference type="PROSITE" id="PS51746"/>
    </source>
</evidence>
<evidence type="ECO:0000256" key="1">
    <source>
        <dbReference type="ARBA" id="ARBA00022723"/>
    </source>
</evidence>
<dbReference type="GO" id="GO:0046872">
    <property type="term" value="F:metal ion binding"/>
    <property type="evidence" value="ECO:0007669"/>
    <property type="project" value="UniProtKB-KW"/>
</dbReference>
<dbReference type="STRING" id="6182.A0A4Z2D5L1"/>
<dbReference type="SUPFAM" id="SSF81606">
    <property type="entry name" value="PP2C-like"/>
    <property type="match status" value="1"/>
</dbReference>
<sequence>MSLFDDLPEPSVESDEIQKSETLIEDSSWNEPESSVKITPFICSVVARKGERPEMQDSHIVVDNLADSMFRGVSNEILRVCYFAVFDGHGGAKAANFACKRLHQHIAARFPRGGIQQVEKDIKRVLYDSYKKTDEEFLREACQQRPHWRDGSTAATILLVNDTLYIGNLGDSKVVLARLVESLSESSNPNVNGDNILSDSKLSAICLTKDHNPMDYEERQRIQATGASVQNGRVNSVLEVSRSFGDYQFKKQGVTCIPDVRKCQLTDNDQFLLIACDGLWKSFPPDEAVHLTHRLLMQEIKNHENEQKKSQNDQIFCQRHLDSVCAHLVNEAVLRMSGDNVTCILLVFPTNFVKRHYSSDIPGRSFVSLDGDSSEPISKLPRIENYLMKNQVCVFDSWITKDWPACSSWRSPDGLIDVQKLFENVTDAKLCVSDCSVIEFNTHPVREVTVKEFMSYWTNSIQGKDSRILYLKDWHYFRHSSENSWFRLPEYFSSDWLNEFWNFRNDLSDDFKFVYLGDRGTWTPFHVDVYHSFSWSANILGHKRWWIFPPGEEKKLSLSNGQVPFDVRSIINDRKDVEYYVIDQYSGQVVFVPSGWYHQVVNMTNCVSINHNWFNATNVSHIWDHLQNQLKAVEDSTKDVSSIPGWHEECQTCLRAYAGINFMEFFSLLRYILITRWPRSDNNSNDLNTFLKKCKSIQYTSLNILDDAMDHELIHLIQTNYEIFQTALKNPVLWREYYIKESKASNWIHMHDFCAVIQIIKEFVQHQTVKNLQLCNGPLQSFWNSL</sequence>
<evidence type="ECO:0000256" key="5">
    <source>
        <dbReference type="ARBA" id="ARBA00047762"/>
    </source>
</evidence>
<dbReference type="PANTHER" id="PTHR12480">
    <property type="entry name" value="ARGININE DEMETHYLASE AND LYSYL-HYDROXYLASE JMJD"/>
    <property type="match status" value="1"/>
</dbReference>
<dbReference type="Pfam" id="PF02373">
    <property type="entry name" value="JmjC"/>
    <property type="match status" value="1"/>
</dbReference>
<feature type="domain" description="PPM-type phosphatase" evidence="10">
    <location>
        <begin position="42"/>
        <end position="348"/>
    </location>
</feature>
<dbReference type="GO" id="GO:0005634">
    <property type="term" value="C:nucleus"/>
    <property type="evidence" value="ECO:0007669"/>
    <property type="project" value="TreeGrafter"/>
</dbReference>
<dbReference type="GO" id="GO:0043565">
    <property type="term" value="F:sequence-specific DNA binding"/>
    <property type="evidence" value="ECO:0007669"/>
    <property type="project" value="TreeGrafter"/>
</dbReference>
<proteinExistence type="inferred from homology"/>
<dbReference type="Proteomes" id="UP000311919">
    <property type="component" value="Unassembled WGS sequence"/>
</dbReference>
<dbReference type="InterPro" id="IPR003347">
    <property type="entry name" value="JmjC_dom"/>
</dbReference>
<dbReference type="Gene3D" id="3.60.40.10">
    <property type="entry name" value="PPM-type phosphatase domain"/>
    <property type="match status" value="1"/>
</dbReference>
<comment type="similarity">
    <text evidence="4">Belongs to the JMJD6 family.</text>
</comment>
<dbReference type="CDD" id="cd00143">
    <property type="entry name" value="PP2Cc"/>
    <property type="match status" value="1"/>
</dbReference>
<organism evidence="11 12">
    <name type="scientific">Schistosoma japonicum</name>
    <name type="common">Blood fluke</name>
    <dbReference type="NCBI Taxonomy" id="6182"/>
    <lineage>
        <taxon>Eukaryota</taxon>
        <taxon>Metazoa</taxon>
        <taxon>Spiralia</taxon>
        <taxon>Lophotrochozoa</taxon>
        <taxon>Platyhelminthes</taxon>
        <taxon>Trematoda</taxon>
        <taxon>Digenea</taxon>
        <taxon>Strigeidida</taxon>
        <taxon>Schistosomatoidea</taxon>
        <taxon>Schistosomatidae</taxon>
        <taxon>Schistosoma</taxon>
    </lineage>
</organism>
<dbReference type="AlphaFoldDB" id="A0A4Z2D5L1"/>
<keyword evidence="1" id="KW-0479">Metal-binding</keyword>
<evidence type="ECO:0000259" key="9">
    <source>
        <dbReference type="PROSITE" id="PS51184"/>
    </source>
</evidence>
<keyword evidence="11" id="KW-0401">Integrin</keyword>
<dbReference type="PROSITE" id="PS51184">
    <property type="entry name" value="JMJC"/>
    <property type="match status" value="1"/>
</dbReference>
<evidence type="ECO:0000256" key="4">
    <source>
        <dbReference type="ARBA" id="ARBA00038068"/>
    </source>
</evidence>
<dbReference type="GO" id="GO:0016301">
    <property type="term" value="F:kinase activity"/>
    <property type="evidence" value="ECO:0007669"/>
    <property type="project" value="UniProtKB-KW"/>
</dbReference>
<dbReference type="PANTHER" id="PTHR12480:SF6">
    <property type="entry name" value="2-OXOGLUTARATE AND IRON-DEPENDENT OXYGENASE JMJD4"/>
    <property type="match status" value="1"/>
</dbReference>
<feature type="compositionally biased region" description="Acidic residues" evidence="8">
    <location>
        <begin position="1"/>
        <end position="15"/>
    </location>
</feature>
<evidence type="ECO:0000256" key="6">
    <source>
        <dbReference type="ARBA" id="ARBA00082904"/>
    </source>
</evidence>
<dbReference type="Pfam" id="PF00481">
    <property type="entry name" value="PP2C"/>
    <property type="match status" value="1"/>
</dbReference>
<dbReference type="GO" id="GO:0045905">
    <property type="term" value="P:positive regulation of translational termination"/>
    <property type="evidence" value="ECO:0007669"/>
    <property type="project" value="TreeGrafter"/>
</dbReference>
<feature type="region of interest" description="Disordered" evidence="8">
    <location>
        <begin position="1"/>
        <end position="31"/>
    </location>
</feature>
<comment type="similarity">
    <text evidence="7">Belongs to the PP2C family.</text>
</comment>
<dbReference type="GO" id="GO:0004721">
    <property type="term" value="F:phosphoprotein phosphatase activity"/>
    <property type="evidence" value="ECO:0007669"/>
    <property type="project" value="UniProtKB-KW"/>
</dbReference>
<accession>A0A4Z2D5L1</accession>
<evidence type="ECO:0000256" key="8">
    <source>
        <dbReference type="SAM" id="MobiDB-lite"/>
    </source>
</evidence>
<reference evidence="11 12" key="1">
    <citation type="submission" date="2019-03" db="EMBL/GenBank/DDBJ databases">
        <title>An improved genome assembly of the fluke Schistosoma japonicum.</title>
        <authorList>
            <person name="Hu W."/>
            <person name="Luo F."/>
            <person name="Yin M."/>
            <person name="Mo X."/>
            <person name="Sun C."/>
            <person name="Wu Q."/>
            <person name="Zhu B."/>
            <person name="Xiang M."/>
            <person name="Wang J."/>
            <person name="Wang Y."/>
            <person name="Zhang T."/>
            <person name="Xu B."/>
            <person name="Zheng H."/>
            <person name="Feng Z."/>
        </authorList>
    </citation>
    <scope>NUCLEOTIDE SEQUENCE [LARGE SCALE GENOMIC DNA]</scope>
    <source>
        <strain evidence="11">HuSjv2</strain>
        <tissue evidence="11">Worms</tissue>
    </source>
</reference>
<dbReference type="OrthoDB" id="10264738at2759"/>
<dbReference type="InterPro" id="IPR036457">
    <property type="entry name" value="PPM-type-like_dom_sf"/>
</dbReference>
<dbReference type="GO" id="GO:0007229">
    <property type="term" value="P:integrin-mediated signaling pathway"/>
    <property type="evidence" value="ECO:0007669"/>
    <property type="project" value="UniProtKB-KW"/>
</dbReference>
<dbReference type="Gene3D" id="2.60.120.650">
    <property type="entry name" value="Cupin"/>
    <property type="match status" value="1"/>
</dbReference>
<gene>
    <name evidence="11" type="ORF">EWB00_004601</name>
</gene>
<dbReference type="InterPro" id="IPR050910">
    <property type="entry name" value="JMJD6_ArgDemeth/LysHydrox"/>
</dbReference>
<keyword evidence="12" id="KW-1185">Reference proteome</keyword>
<dbReference type="InterPro" id="IPR000222">
    <property type="entry name" value="PP2C_BS"/>
</dbReference>
<dbReference type="InterPro" id="IPR001932">
    <property type="entry name" value="PPM-type_phosphatase-like_dom"/>
</dbReference>
<keyword evidence="11" id="KW-0808">Transferase</keyword>
<dbReference type="GO" id="GO:0016706">
    <property type="term" value="F:2-oxoglutarate-dependent dioxygenase activity"/>
    <property type="evidence" value="ECO:0007669"/>
    <property type="project" value="TreeGrafter"/>
</dbReference>
<keyword evidence="3 7" id="KW-0904">Protein phosphatase</keyword>
<dbReference type="PROSITE" id="PS51746">
    <property type="entry name" value="PPM_2"/>
    <property type="match status" value="1"/>
</dbReference>
<evidence type="ECO:0000256" key="7">
    <source>
        <dbReference type="RuleBase" id="RU003465"/>
    </source>
</evidence>
<feature type="domain" description="JmjC" evidence="9">
    <location>
        <begin position="477"/>
        <end position="630"/>
    </location>
</feature>
<comment type="catalytic activity">
    <reaction evidence="5">
        <text>L-lysyl-[protein] + 2-oxoglutarate + O2 = 4-hydroxy-L-lysyl-[protein] + succinate + CO2</text>
        <dbReference type="Rhea" id="RHEA:57156"/>
        <dbReference type="Rhea" id="RHEA-COMP:9752"/>
        <dbReference type="Rhea" id="RHEA-COMP:15084"/>
        <dbReference type="ChEBI" id="CHEBI:15379"/>
        <dbReference type="ChEBI" id="CHEBI:16526"/>
        <dbReference type="ChEBI" id="CHEBI:16810"/>
        <dbReference type="ChEBI" id="CHEBI:29969"/>
        <dbReference type="ChEBI" id="CHEBI:30031"/>
        <dbReference type="ChEBI" id="CHEBI:141495"/>
    </reaction>
</comment>
<dbReference type="SMART" id="SM00558">
    <property type="entry name" value="JmjC"/>
    <property type="match status" value="1"/>
</dbReference>
<evidence type="ECO:0000313" key="12">
    <source>
        <dbReference type="Proteomes" id="UP000311919"/>
    </source>
</evidence>